<evidence type="ECO:0000313" key="1">
    <source>
        <dbReference type="EMBL" id="KDR77621.1"/>
    </source>
</evidence>
<keyword evidence="2" id="KW-1185">Reference proteome</keyword>
<dbReference type="EMBL" id="KL142376">
    <property type="protein sequence ID" value="KDR77621.1"/>
    <property type="molecule type" value="Genomic_DNA"/>
</dbReference>
<name>A0A067T3A7_GALM3</name>
<reference evidence="2" key="1">
    <citation type="journal article" date="2014" name="Proc. Natl. Acad. Sci. U.S.A.">
        <title>Extensive sampling of basidiomycete genomes demonstrates inadequacy of the white-rot/brown-rot paradigm for wood decay fungi.</title>
        <authorList>
            <person name="Riley R."/>
            <person name="Salamov A.A."/>
            <person name="Brown D.W."/>
            <person name="Nagy L.G."/>
            <person name="Floudas D."/>
            <person name="Held B.W."/>
            <person name="Levasseur A."/>
            <person name="Lombard V."/>
            <person name="Morin E."/>
            <person name="Otillar R."/>
            <person name="Lindquist E.A."/>
            <person name="Sun H."/>
            <person name="LaButti K.M."/>
            <person name="Schmutz J."/>
            <person name="Jabbour D."/>
            <person name="Luo H."/>
            <person name="Baker S.E."/>
            <person name="Pisabarro A.G."/>
            <person name="Walton J.D."/>
            <person name="Blanchette R.A."/>
            <person name="Henrissat B."/>
            <person name="Martin F."/>
            <person name="Cullen D."/>
            <person name="Hibbett D.S."/>
            <person name="Grigoriev I.V."/>
        </authorList>
    </citation>
    <scope>NUCLEOTIDE SEQUENCE [LARGE SCALE GENOMIC DNA]</scope>
    <source>
        <strain evidence="2">CBS 339.88</strain>
    </source>
</reference>
<gene>
    <name evidence="1" type="ORF">GALMADRAFT_409288</name>
</gene>
<proteinExistence type="predicted"/>
<dbReference type="AlphaFoldDB" id="A0A067T3A7"/>
<evidence type="ECO:0000313" key="2">
    <source>
        <dbReference type="Proteomes" id="UP000027222"/>
    </source>
</evidence>
<organism evidence="1 2">
    <name type="scientific">Galerina marginata (strain CBS 339.88)</name>
    <dbReference type="NCBI Taxonomy" id="685588"/>
    <lineage>
        <taxon>Eukaryota</taxon>
        <taxon>Fungi</taxon>
        <taxon>Dikarya</taxon>
        <taxon>Basidiomycota</taxon>
        <taxon>Agaricomycotina</taxon>
        <taxon>Agaricomycetes</taxon>
        <taxon>Agaricomycetidae</taxon>
        <taxon>Agaricales</taxon>
        <taxon>Agaricineae</taxon>
        <taxon>Strophariaceae</taxon>
        <taxon>Galerina</taxon>
    </lineage>
</organism>
<sequence>MCLNPLVQPVSLTTNTTVPCEAYPQRLSTRVAAPCYRPIRNCIRIGLKTTHSPSFQPPSPRPPIDYYDYLMKYDRYLKESQLLNCRIRFSTRRFIRAHRIFKITLMLTPPLSPMNPPIRLRARRLQVILILGNFVAPKFLSSFGPLAGVGVDATKAAVPAINPMRRRFPEFLLGVGGSRTARGSWTTSEWGCAGVLAFRVWGRHQQKDTASPA</sequence>
<protein>
    <submittedName>
        <fullName evidence="1">Uncharacterized protein</fullName>
    </submittedName>
</protein>
<accession>A0A067T3A7</accession>
<dbReference type="Proteomes" id="UP000027222">
    <property type="component" value="Unassembled WGS sequence"/>
</dbReference>
<dbReference type="HOGENOM" id="CLU_1294485_0_0_1"/>